<keyword evidence="2" id="KW-1185">Reference proteome</keyword>
<dbReference type="EMBL" id="LJCR01002826">
    <property type="protein sequence ID" value="KPV48229.1"/>
    <property type="molecule type" value="Genomic_DNA"/>
</dbReference>
<feature type="non-terminal residue" evidence="1">
    <location>
        <position position="275"/>
    </location>
</feature>
<dbReference type="PATRIC" id="fig|186479.3.peg.5839"/>
<sequence>SNTTDSNGTVSFSLPAGSYTVCETLKSGWTNTDPSDGSGCKPATVTAGGTSSVLLGNAANAPATCKVYGVNEVNSSDDQFFTMTVGSGAPTFSNLGGVAKGYNIESLALHPATGVLYAGSGDTNKYKQRAALYTVNTSTGALTFVGSTGLKELEALSFNPATNVLWGWGYDKGLVTINTSTGAATVVYASKMDAEGMAWSRDGKTLYIAENKTLYSYNPATKKLTKITSSLPGNVEALSLRPDGLLAMAVDSSKTLYAYDPVAKKEIKEKRITMP</sequence>
<dbReference type="Proteomes" id="UP000050509">
    <property type="component" value="Unassembled WGS sequence"/>
</dbReference>
<name>A0A0N8PQW1_9CHLR</name>
<dbReference type="Gene3D" id="2.130.10.10">
    <property type="entry name" value="YVTN repeat-like/Quinoprotein amine dehydrogenase"/>
    <property type="match status" value="1"/>
</dbReference>
<dbReference type="SUPFAM" id="SSF63825">
    <property type="entry name" value="YWTD domain"/>
    <property type="match status" value="1"/>
</dbReference>
<evidence type="ECO:0000313" key="2">
    <source>
        <dbReference type="Proteomes" id="UP000050509"/>
    </source>
</evidence>
<accession>A0A0N8PQW1</accession>
<proteinExistence type="predicted"/>
<organism evidence="1 2">
    <name type="scientific">Kouleothrix aurantiaca</name>
    <dbReference type="NCBI Taxonomy" id="186479"/>
    <lineage>
        <taxon>Bacteria</taxon>
        <taxon>Bacillati</taxon>
        <taxon>Chloroflexota</taxon>
        <taxon>Chloroflexia</taxon>
        <taxon>Chloroflexales</taxon>
        <taxon>Roseiflexineae</taxon>
        <taxon>Roseiflexaceae</taxon>
        <taxon>Kouleothrix</taxon>
    </lineage>
</organism>
<reference evidence="1 2" key="1">
    <citation type="submission" date="2015-09" db="EMBL/GenBank/DDBJ databases">
        <title>Draft genome sequence of Kouleothrix aurantiaca JCM 19913.</title>
        <authorList>
            <person name="Hemp J."/>
        </authorList>
    </citation>
    <scope>NUCLEOTIDE SEQUENCE [LARGE SCALE GENOMIC DNA]</scope>
    <source>
        <strain evidence="1 2">COM-B</strain>
    </source>
</reference>
<dbReference type="AlphaFoldDB" id="A0A0N8PQW1"/>
<dbReference type="InterPro" id="IPR015943">
    <property type="entry name" value="WD40/YVTN_repeat-like_dom_sf"/>
</dbReference>
<dbReference type="Gene3D" id="2.60.40.10">
    <property type="entry name" value="Immunoglobulins"/>
    <property type="match status" value="1"/>
</dbReference>
<feature type="non-terminal residue" evidence="1">
    <location>
        <position position="1"/>
    </location>
</feature>
<dbReference type="InterPro" id="IPR013783">
    <property type="entry name" value="Ig-like_fold"/>
</dbReference>
<gene>
    <name evidence="1" type="ORF">SE17_39200</name>
</gene>
<comment type="caution">
    <text evidence="1">The sequence shown here is derived from an EMBL/GenBank/DDBJ whole genome shotgun (WGS) entry which is preliminary data.</text>
</comment>
<evidence type="ECO:0000313" key="1">
    <source>
        <dbReference type="EMBL" id="KPV48229.1"/>
    </source>
</evidence>
<protein>
    <recommendedName>
        <fullName evidence="3">Prealbumin-like fold domain-containing protein</fullName>
    </recommendedName>
</protein>
<evidence type="ECO:0008006" key="3">
    <source>
        <dbReference type="Google" id="ProtNLM"/>
    </source>
</evidence>